<dbReference type="GO" id="GO:0006098">
    <property type="term" value="P:pentose-phosphate shunt"/>
    <property type="evidence" value="ECO:0007669"/>
    <property type="project" value="UniProtKB-UniPathway"/>
</dbReference>
<reference evidence="8" key="1">
    <citation type="submission" date="2017-07" db="EMBL/GenBank/DDBJ databases">
        <title>Taro Niue Genome Assembly and Annotation.</title>
        <authorList>
            <person name="Atibalentja N."/>
            <person name="Keating K."/>
            <person name="Fields C.J."/>
        </authorList>
    </citation>
    <scope>NUCLEOTIDE SEQUENCE</scope>
    <source>
        <strain evidence="8">Niue_2</strain>
        <tissue evidence="8">Leaf</tissue>
    </source>
</reference>
<comment type="catalytic activity">
    <reaction evidence="1">
        <text>6-phospho-D-glucono-1,5-lactone + H2O = 6-phospho-D-gluconate + H(+)</text>
        <dbReference type="Rhea" id="RHEA:12556"/>
        <dbReference type="ChEBI" id="CHEBI:15377"/>
        <dbReference type="ChEBI" id="CHEBI:15378"/>
        <dbReference type="ChEBI" id="CHEBI:57955"/>
        <dbReference type="ChEBI" id="CHEBI:58759"/>
        <dbReference type="EC" id="3.1.1.31"/>
    </reaction>
</comment>
<gene>
    <name evidence="8" type="ORF">Taro_020116</name>
</gene>
<protein>
    <recommendedName>
        <fullName evidence="5">6-phosphogluconolactonase</fullName>
        <ecNumber evidence="5">3.1.1.31</ecNumber>
    </recommendedName>
</protein>
<comment type="pathway">
    <text evidence="3">Carbohydrate degradation; pentose phosphate pathway; D-ribulose 5-phosphate from D-glucose 6-phosphate (oxidative stage): step 2/3.</text>
</comment>
<evidence type="ECO:0000259" key="7">
    <source>
        <dbReference type="Pfam" id="PF01182"/>
    </source>
</evidence>
<dbReference type="PANTHER" id="PTHR11054:SF22">
    <property type="entry name" value="6-PHOSPHOGLUCONOLACTONASE 3, CHLOROPLASTIC"/>
    <property type="match status" value="1"/>
</dbReference>
<name>A0A843UMT3_COLES</name>
<dbReference type="SUPFAM" id="SSF100950">
    <property type="entry name" value="NagB/RpiA/CoA transferase-like"/>
    <property type="match status" value="1"/>
</dbReference>
<dbReference type="PANTHER" id="PTHR11054">
    <property type="entry name" value="6-PHOSPHOGLUCONOLACTONASE"/>
    <property type="match status" value="1"/>
</dbReference>
<dbReference type="Proteomes" id="UP000652761">
    <property type="component" value="Unassembled WGS sequence"/>
</dbReference>
<dbReference type="Pfam" id="PF01182">
    <property type="entry name" value="Glucosamine_iso"/>
    <property type="match status" value="1"/>
</dbReference>
<dbReference type="InterPro" id="IPR037171">
    <property type="entry name" value="NagB/RpiA_transferase-like"/>
</dbReference>
<dbReference type="OrthoDB" id="432544at2759"/>
<proteinExistence type="inferred from homology"/>
<evidence type="ECO:0000256" key="2">
    <source>
        <dbReference type="ARBA" id="ARBA00002681"/>
    </source>
</evidence>
<dbReference type="InterPro" id="IPR006148">
    <property type="entry name" value="Glc/Gal-6P_isomerase"/>
</dbReference>
<dbReference type="UniPathway" id="UPA00115"/>
<comment type="caution">
    <text evidence="8">The sequence shown here is derived from an EMBL/GenBank/DDBJ whole genome shotgun (WGS) entry which is preliminary data.</text>
</comment>
<evidence type="ECO:0000256" key="6">
    <source>
        <dbReference type="ARBA" id="ARBA00022801"/>
    </source>
</evidence>
<evidence type="ECO:0000256" key="3">
    <source>
        <dbReference type="ARBA" id="ARBA00004961"/>
    </source>
</evidence>
<dbReference type="EMBL" id="NMUH01000987">
    <property type="protein sequence ID" value="MQL87562.1"/>
    <property type="molecule type" value="Genomic_DNA"/>
</dbReference>
<sequence length="353" mass="37297">MGCSPAISTISTSSLLTSPLLRSRRPRLVSQATLPRPPLSPSRANLLLGSLEGTGAIAASLTASFAGRICQSASGRPCSARMAGEAAAAAAADPIGATGGNAELLVFQSEEDLAFSLAKYTAELSEKCAQERGAFSVVLSGGSLIKSLRKLVESPYAESVDWASWHVFWVDERVVPKDHVDSNYKLAYDGFLSKVPIPPGQVYAINDSLTAEGAADDYEASLKQLVNKGILRISEATGFPIFDLMLLGMGPDGHVASLFPNHPLLNESTRWVTFIKDSPKPPPERITFTFPVINSSANIVLVVAGAGKAGAVQRALGTEYSSSDLLPVQMVSPGTGKLTWYTDKDAVSKLQST</sequence>
<feature type="domain" description="Glucosamine/galactosamine-6-phosphate isomerase" evidence="7">
    <location>
        <begin position="109"/>
        <end position="340"/>
    </location>
</feature>
<keyword evidence="6" id="KW-0378">Hydrolase</keyword>
<evidence type="ECO:0000313" key="8">
    <source>
        <dbReference type="EMBL" id="MQL87562.1"/>
    </source>
</evidence>
<dbReference type="NCBIfam" id="TIGR01198">
    <property type="entry name" value="pgl"/>
    <property type="match status" value="1"/>
</dbReference>
<dbReference type="GO" id="GO:0017057">
    <property type="term" value="F:6-phosphogluconolactonase activity"/>
    <property type="evidence" value="ECO:0007669"/>
    <property type="project" value="UniProtKB-EC"/>
</dbReference>
<evidence type="ECO:0000256" key="1">
    <source>
        <dbReference type="ARBA" id="ARBA00000832"/>
    </source>
</evidence>
<dbReference type="EC" id="3.1.1.31" evidence="5"/>
<dbReference type="GO" id="GO:0005975">
    <property type="term" value="P:carbohydrate metabolic process"/>
    <property type="evidence" value="ECO:0007669"/>
    <property type="project" value="InterPro"/>
</dbReference>
<dbReference type="Gene3D" id="3.40.50.1360">
    <property type="match status" value="1"/>
</dbReference>
<dbReference type="InterPro" id="IPR039104">
    <property type="entry name" value="6PGL"/>
</dbReference>
<comment type="similarity">
    <text evidence="4">Belongs to the glucosamine/galactosamine-6-phosphate isomerase family. 6-phosphogluconolactonase subfamily.</text>
</comment>
<accession>A0A843UMT3</accession>
<dbReference type="AlphaFoldDB" id="A0A843UMT3"/>
<organism evidence="8 9">
    <name type="scientific">Colocasia esculenta</name>
    <name type="common">Wild taro</name>
    <name type="synonym">Arum esculentum</name>
    <dbReference type="NCBI Taxonomy" id="4460"/>
    <lineage>
        <taxon>Eukaryota</taxon>
        <taxon>Viridiplantae</taxon>
        <taxon>Streptophyta</taxon>
        <taxon>Embryophyta</taxon>
        <taxon>Tracheophyta</taxon>
        <taxon>Spermatophyta</taxon>
        <taxon>Magnoliopsida</taxon>
        <taxon>Liliopsida</taxon>
        <taxon>Araceae</taxon>
        <taxon>Aroideae</taxon>
        <taxon>Colocasieae</taxon>
        <taxon>Colocasia</taxon>
    </lineage>
</organism>
<dbReference type="CDD" id="cd01400">
    <property type="entry name" value="6PGL"/>
    <property type="match status" value="1"/>
</dbReference>
<evidence type="ECO:0000256" key="5">
    <source>
        <dbReference type="ARBA" id="ARBA00013198"/>
    </source>
</evidence>
<evidence type="ECO:0000256" key="4">
    <source>
        <dbReference type="ARBA" id="ARBA00010662"/>
    </source>
</evidence>
<dbReference type="GO" id="GO:0005737">
    <property type="term" value="C:cytoplasm"/>
    <property type="evidence" value="ECO:0007669"/>
    <property type="project" value="UniProtKB-ARBA"/>
</dbReference>
<dbReference type="FunFam" id="3.40.50.1360:FF:000009">
    <property type="entry name" value="Probable 6-phosphogluconolactonase"/>
    <property type="match status" value="1"/>
</dbReference>
<evidence type="ECO:0000313" key="9">
    <source>
        <dbReference type="Proteomes" id="UP000652761"/>
    </source>
</evidence>
<comment type="function">
    <text evidence="2">Hydrolysis of 6-phosphogluconolactone to 6-phosphogluconate.</text>
</comment>
<keyword evidence="9" id="KW-1185">Reference proteome</keyword>
<dbReference type="InterPro" id="IPR005900">
    <property type="entry name" value="6-phosphogluconolactonase_DevB"/>
</dbReference>